<dbReference type="InterPro" id="IPR010255">
    <property type="entry name" value="Haem_peroxidase_sf"/>
</dbReference>
<evidence type="ECO:0000256" key="8">
    <source>
        <dbReference type="PIRSR" id="PIRSR601621-1"/>
    </source>
</evidence>
<sequence>MGKTLEELQTRDDGGDSTELIGDLAYTPDDQLTPTAKLIKSIITGGASGETSDTYPNVPIKGTSACKADTCCIWQYVANDMALVFRGASGRCTGLARGAVRLGFHDAAGWSKNTGKGGGADGSIILAPAEMTRDANNGLQEIVAQMSRWYARYKDYGVGMADLIQMGANVATVVCPLGPRIRSFVGRKDSNVACTDGLLPGVNQNADALIQLFQDKTIQPHGLTALIGAHTTSQQRFIDPARAGDPQDSTPGVWDVLFYKQTLGQAPPRVFKFQSDVVLSQDPRINPELTQFAGPGGQDHWNEDYAREYVRLSLLGVYNINNLTDCSKVLPPATISYSNPDQAVLDKWLASTKHSDPVAKALRDGSPITNLLNAVLALLGKIRREVTFAA</sequence>
<feature type="active site" description="Proton acceptor" evidence="8">
    <location>
        <position position="105"/>
    </location>
</feature>
<dbReference type="PROSITE" id="PS50873">
    <property type="entry name" value="PEROXIDASE_4"/>
    <property type="match status" value="1"/>
</dbReference>
<evidence type="ECO:0000256" key="6">
    <source>
        <dbReference type="ARBA" id="ARBA00023004"/>
    </source>
</evidence>
<evidence type="ECO:0000313" key="16">
    <source>
        <dbReference type="Proteomes" id="UP001303473"/>
    </source>
</evidence>
<feature type="binding site" evidence="9">
    <location>
        <position position="119"/>
    </location>
    <ligand>
        <name>Ca(2+)</name>
        <dbReference type="ChEBI" id="CHEBI:29108"/>
        <label>1</label>
    </ligand>
</feature>
<keyword evidence="5 12" id="KW-0560">Oxidoreductase</keyword>
<dbReference type="PANTHER" id="PTHR31356:SF66">
    <property type="entry name" value="CATALASE-PEROXIDASE"/>
    <property type="match status" value="1"/>
</dbReference>
<dbReference type="Pfam" id="PF00141">
    <property type="entry name" value="peroxidase"/>
    <property type="match status" value="1"/>
</dbReference>
<reference evidence="16" key="1">
    <citation type="journal article" date="2023" name="Mol. Phylogenet. Evol.">
        <title>Genome-scale phylogeny and comparative genomics of the fungal order Sordariales.</title>
        <authorList>
            <person name="Hensen N."/>
            <person name="Bonometti L."/>
            <person name="Westerberg I."/>
            <person name="Brannstrom I.O."/>
            <person name="Guillou S."/>
            <person name="Cros-Aarteil S."/>
            <person name="Calhoun S."/>
            <person name="Haridas S."/>
            <person name="Kuo A."/>
            <person name="Mondo S."/>
            <person name="Pangilinan J."/>
            <person name="Riley R."/>
            <person name="LaButti K."/>
            <person name="Andreopoulos B."/>
            <person name="Lipzen A."/>
            <person name="Chen C."/>
            <person name="Yan M."/>
            <person name="Daum C."/>
            <person name="Ng V."/>
            <person name="Clum A."/>
            <person name="Steindorff A."/>
            <person name="Ohm R.A."/>
            <person name="Martin F."/>
            <person name="Silar P."/>
            <person name="Natvig D.O."/>
            <person name="Lalanne C."/>
            <person name="Gautier V."/>
            <person name="Ament-Velasquez S.L."/>
            <person name="Kruys A."/>
            <person name="Hutchinson M.I."/>
            <person name="Powell A.J."/>
            <person name="Barry K."/>
            <person name="Miller A.N."/>
            <person name="Grigoriev I.V."/>
            <person name="Debuchy R."/>
            <person name="Gladieux P."/>
            <person name="Hiltunen Thoren M."/>
            <person name="Johannesson H."/>
        </authorList>
    </citation>
    <scope>NUCLEOTIDE SEQUENCE [LARGE SCALE GENOMIC DNA]</scope>
    <source>
        <strain evidence="16">CBS 340.73</strain>
    </source>
</reference>
<evidence type="ECO:0000256" key="12">
    <source>
        <dbReference type="RuleBase" id="RU363051"/>
    </source>
</evidence>
<dbReference type="PRINTS" id="PR00462">
    <property type="entry name" value="LIGNINASE"/>
</dbReference>
<evidence type="ECO:0000256" key="11">
    <source>
        <dbReference type="PIRSR" id="PIRSR601621-4"/>
    </source>
</evidence>
<feature type="binding site" evidence="9">
    <location>
        <position position="123"/>
    </location>
    <ligand>
        <name>Ca(2+)</name>
        <dbReference type="ChEBI" id="CHEBI:29108"/>
        <label>1</label>
    </ligand>
</feature>
<dbReference type="GO" id="GO:0000302">
    <property type="term" value="P:response to reactive oxygen species"/>
    <property type="evidence" value="ECO:0007669"/>
    <property type="project" value="TreeGrafter"/>
</dbReference>
<dbReference type="GO" id="GO:0046872">
    <property type="term" value="F:metal ion binding"/>
    <property type="evidence" value="ECO:0007669"/>
    <property type="project" value="UniProtKB-UniRule"/>
</dbReference>
<accession>A0AAN6N5S1</accession>
<comment type="caution">
    <text evidence="15">The sequence shown here is derived from an EMBL/GenBank/DDBJ whole genome shotgun (WGS) entry which is preliminary data.</text>
</comment>
<evidence type="ECO:0000256" key="2">
    <source>
        <dbReference type="ARBA" id="ARBA00022559"/>
    </source>
</evidence>
<dbReference type="InterPro" id="IPR044831">
    <property type="entry name" value="Ccp1-like"/>
</dbReference>
<feature type="binding site" evidence="9">
    <location>
        <position position="106"/>
    </location>
    <ligand>
        <name>Ca(2+)</name>
        <dbReference type="ChEBI" id="CHEBI:29108"/>
        <label>1</label>
    </ligand>
</feature>
<feature type="binding site" evidence="9">
    <location>
        <position position="248"/>
    </location>
    <ligand>
        <name>Ca(2+)</name>
        <dbReference type="ChEBI" id="CHEBI:29108"/>
        <label>2</label>
    </ligand>
</feature>
<dbReference type="InterPro" id="IPR001621">
    <property type="entry name" value="Ligninase"/>
</dbReference>
<dbReference type="EC" id="1.11.1.-" evidence="12"/>
<dbReference type="EMBL" id="MU853823">
    <property type="protein sequence ID" value="KAK3938743.1"/>
    <property type="molecule type" value="Genomic_DNA"/>
</dbReference>
<dbReference type="GO" id="GO:0034599">
    <property type="term" value="P:cellular response to oxidative stress"/>
    <property type="evidence" value="ECO:0007669"/>
    <property type="project" value="InterPro"/>
</dbReference>
<evidence type="ECO:0000256" key="4">
    <source>
        <dbReference type="ARBA" id="ARBA00022723"/>
    </source>
</evidence>
<keyword evidence="9 12" id="KW-0106">Calcium</keyword>
<feature type="compositionally biased region" description="Basic and acidic residues" evidence="13">
    <location>
        <begin position="1"/>
        <end position="14"/>
    </location>
</feature>
<keyword evidence="3 9" id="KW-0349">Heme</keyword>
<evidence type="ECO:0000256" key="7">
    <source>
        <dbReference type="ARBA" id="ARBA00023180"/>
    </source>
</evidence>
<dbReference type="SUPFAM" id="SSF48113">
    <property type="entry name" value="Heme-dependent peroxidases"/>
    <property type="match status" value="1"/>
</dbReference>
<evidence type="ECO:0000256" key="3">
    <source>
        <dbReference type="ARBA" id="ARBA00022617"/>
    </source>
</evidence>
<evidence type="ECO:0000256" key="9">
    <source>
        <dbReference type="PIRSR" id="PIRSR601621-2"/>
    </source>
</evidence>
<comment type="cofactor">
    <cofactor evidence="9 12">
        <name>Ca(2+)</name>
        <dbReference type="ChEBI" id="CHEBI:29108"/>
    </cofactor>
    <text evidence="9 12">Binds 2 calcium ions per subunit.</text>
</comment>
<protein>
    <recommendedName>
        <fullName evidence="12">Peroxidase</fullName>
        <ecNumber evidence="12">1.11.1.-</ecNumber>
    </recommendedName>
</protein>
<keyword evidence="6 9" id="KW-0408">Iron</keyword>
<feature type="disulfide bond" evidence="11">
    <location>
        <begin position="92"/>
        <end position="175"/>
    </location>
</feature>
<name>A0AAN6N5S1_9PEZI</name>
<dbReference type="PRINTS" id="PR00458">
    <property type="entry name" value="PEROXIDASE"/>
</dbReference>
<keyword evidence="16" id="KW-1185">Reference proteome</keyword>
<evidence type="ECO:0000256" key="10">
    <source>
        <dbReference type="PIRSR" id="PIRSR601621-3"/>
    </source>
</evidence>
<evidence type="ECO:0000259" key="14">
    <source>
        <dbReference type="PROSITE" id="PS50873"/>
    </source>
</evidence>
<dbReference type="GO" id="GO:0020037">
    <property type="term" value="F:heme binding"/>
    <property type="evidence" value="ECO:0007669"/>
    <property type="project" value="UniProtKB-UniRule"/>
</dbReference>
<dbReference type="PANTHER" id="PTHR31356">
    <property type="entry name" value="THYLAKOID LUMENAL 29 KDA PROTEIN, CHLOROPLASTIC-RELATED"/>
    <property type="match status" value="1"/>
</dbReference>
<feature type="domain" description="Plant heme peroxidase family profile" evidence="14">
    <location>
        <begin position="158"/>
        <end position="231"/>
    </location>
</feature>
<dbReference type="GO" id="GO:0042744">
    <property type="term" value="P:hydrogen peroxide catabolic process"/>
    <property type="evidence" value="ECO:0007669"/>
    <property type="project" value="TreeGrafter"/>
</dbReference>
<feature type="binding site" evidence="9">
    <location>
        <position position="255"/>
    </location>
    <ligand>
        <name>Ca(2+)</name>
        <dbReference type="ChEBI" id="CHEBI:29108"/>
        <label>2</label>
    </ligand>
</feature>
<gene>
    <name evidence="15" type="ORF">QBC46DRAFT_264781</name>
</gene>
<keyword evidence="2 12" id="KW-0575">Peroxidase</keyword>
<dbReference type="FunFam" id="1.10.520.10:FF:000021">
    <property type="entry name" value="Peroxidase"/>
    <property type="match status" value="1"/>
</dbReference>
<evidence type="ECO:0000256" key="1">
    <source>
        <dbReference type="ARBA" id="ARBA00006089"/>
    </source>
</evidence>
<dbReference type="AlphaFoldDB" id="A0AAN6N5S1"/>
<keyword evidence="7" id="KW-0325">Glycoprotein</keyword>
<comment type="cofactor">
    <cofactor evidence="9">
        <name>heme b</name>
        <dbReference type="ChEBI" id="CHEBI:60344"/>
    </cofactor>
    <text evidence="9">Binds 1 heme b (iron(II)-protoporphyrin IX) group per subunit.</text>
</comment>
<feature type="disulfide bond" evidence="11">
    <location>
        <begin position="71"/>
        <end position="326"/>
    </location>
</feature>
<dbReference type="Gene3D" id="1.10.520.10">
    <property type="match status" value="1"/>
</dbReference>
<evidence type="ECO:0000256" key="13">
    <source>
        <dbReference type="SAM" id="MobiDB-lite"/>
    </source>
</evidence>
<dbReference type="Proteomes" id="UP001303473">
    <property type="component" value="Unassembled WGS sequence"/>
</dbReference>
<comment type="similarity">
    <text evidence="1 12">Belongs to the peroxidase family. Ligninase subfamily.</text>
</comment>
<feature type="binding site" evidence="9">
    <location>
        <position position="121"/>
    </location>
    <ligand>
        <name>Ca(2+)</name>
        <dbReference type="ChEBI" id="CHEBI:29108"/>
        <label>1</label>
    </ligand>
</feature>
<feature type="binding site" description="axial binding residue" evidence="9">
    <location>
        <position position="230"/>
    </location>
    <ligand>
        <name>heme b</name>
        <dbReference type="ChEBI" id="CHEBI:60344"/>
    </ligand>
    <ligandPart>
        <name>Fe</name>
        <dbReference type="ChEBI" id="CHEBI:18248"/>
    </ligandPart>
</feature>
<feature type="binding site" evidence="9">
    <location>
        <position position="250"/>
    </location>
    <ligand>
        <name>Ca(2+)</name>
        <dbReference type="ChEBI" id="CHEBI:29108"/>
        <label>2</label>
    </ligand>
</feature>
<dbReference type="Gene3D" id="1.10.420.10">
    <property type="entry name" value="Peroxidase, domain 2"/>
    <property type="match status" value="1"/>
</dbReference>
<feature type="binding site" evidence="9">
    <location>
        <position position="231"/>
    </location>
    <ligand>
        <name>Ca(2+)</name>
        <dbReference type="ChEBI" id="CHEBI:29108"/>
        <label>2</label>
    </ligand>
</feature>
<evidence type="ECO:0000256" key="5">
    <source>
        <dbReference type="ARBA" id="ARBA00023002"/>
    </source>
</evidence>
<evidence type="ECO:0000313" key="15">
    <source>
        <dbReference type="EMBL" id="KAK3938743.1"/>
    </source>
</evidence>
<dbReference type="GO" id="GO:0004601">
    <property type="term" value="F:peroxidase activity"/>
    <property type="evidence" value="ECO:0007669"/>
    <property type="project" value="UniProtKB-KW"/>
</dbReference>
<keyword evidence="11" id="KW-1015">Disulfide bond</keyword>
<proteinExistence type="inferred from homology"/>
<feature type="site" description="Transition state stabilizer" evidence="10">
    <location>
        <position position="101"/>
    </location>
</feature>
<dbReference type="InterPro" id="IPR002016">
    <property type="entry name" value="Haem_peroxidase"/>
</dbReference>
<feature type="region of interest" description="Disordered" evidence="13">
    <location>
        <begin position="1"/>
        <end position="20"/>
    </location>
</feature>
<organism evidence="15 16">
    <name type="scientific">Diplogelasinospora grovesii</name>
    <dbReference type="NCBI Taxonomy" id="303347"/>
    <lineage>
        <taxon>Eukaryota</taxon>
        <taxon>Fungi</taxon>
        <taxon>Dikarya</taxon>
        <taxon>Ascomycota</taxon>
        <taxon>Pezizomycotina</taxon>
        <taxon>Sordariomycetes</taxon>
        <taxon>Sordariomycetidae</taxon>
        <taxon>Sordariales</taxon>
        <taxon>Diplogelasinosporaceae</taxon>
        <taxon>Diplogelasinospora</taxon>
    </lineage>
</organism>
<keyword evidence="4 9" id="KW-0479">Metal-binding</keyword>
<dbReference type="InterPro" id="IPR019794">
    <property type="entry name" value="Peroxidases_AS"/>
</dbReference>
<dbReference type="PROSITE" id="PS00436">
    <property type="entry name" value="PEROXIDASE_2"/>
    <property type="match status" value="1"/>
</dbReference>